<keyword evidence="5" id="KW-1185">Reference proteome</keyword>
<dbReference type="Pfam" id="PF14443">
    <property type="entry name" value="DBC1"/>
    <property type="match status" value="1"/>
</dbReference>
<dbReference type="GO" id="GO:0005509">
    <property type="term" value="F:calcium ion binding"/>
    <property type="evidence" value="ECO:0007669"/>
    <property type="project" value="InterPro"/>
</dbReference>
<feature type="region of interest" description="Disordered" evidence="2">
    <location>
        <begin position="976"/>
        <end position="1070"/>
    </location>
</feature>
<dbReference type="Gene3D" id="1.10.238.10">
    <property type="entry name" value="EF-hand"/>
    <property type="match status" value="1"/>
</dbReference>
<dbReference type="InterPro" id="IPR025224">
    <property type="entry name" value="CCAR1/CCAR2"/>
</dbReference>
<comment type="caution">
    <text evidence="4">The sequence shown here is derived from an EMBL/GenBank/DDBJ whole genome shotgun (WGS) entry which is preliminary data.</text>
</comment>
<dbReference type="Proteomes" id="UP000594638">
    <property type="component" value="Unassembled WGS sequence"/>
</dbReference>
<accession>A0A8S0PM90</accession>
<dbReference type="SMART" id="SM01122">
    <property type="entry name" value="DBC1"/>
    <property type="match status" value="1"/>
</dbReference>
<dbReference type="InterPro" id="IPR025954">
    <property type="entry name" value="DBC1/CARP1_inactive_NUDIX"/>
</dbReference>
<dbReference type="Pfam" id="PF19256">
    <property type="entry name" value="LAIKA"/>
    <property type="match status" value="1"/>
</dbReference>
<feature type="compositionally biased region" description="Basic and acidic residues" evidence="2">
    <location>
        <begin position="729"/>
        <end position="738"/>
    </location>
</feature>
<feature type="region of interest" description="Disordered" evidence="2">
    <location>
        <begin position="1"/>
        <end position="71"/>
    </location>
</feature>
<keyword evidence="4" id="KW-0131">Cell cycle</keyword>
<feature type="region of interest" description="Disordered" evidence="2">
    <location>
        <begin position="162"/>
        <end position="184"/>
    </location>
</feature>
<dbReference type="FunFam" id="1.10.238.10:FF:000157">
    <property type="entry name" value="ATP/GTP-binding protein family"/>
    <property type="match status" value="1"/>
</dbReference>
<feature type="compositionally biased region" description="Basic and acidic residues" evidence="2">
    <location>
        <begin position="1222"/>
        <end position="1262"/>
    </location>
</feature>
<feature type="compositionally biased region" description="Basic and acidic residues" evidence="2">
    <location>
        <begin position="976"/>
        <end position="1011"/>
    </location>
</feature>
<dbReference type="Gramene" id="OE9A028557T3">
    <property type="protein sequence ID" value="OE9A028557C3"/>
    <property type="gene ID" value="OE9A028557"/>
</dbReference>
<evidence type="ECO:0000256" key="2">
    <source>
        <dbReference type="SAM" id="MobiDB-lite"/>
    </source>
</evidence>
<reference evidence="4 5" key="1">
    <citation type="submission" date="2019-12" db="EMBL/GenBank/DDBJ databases">
        <authorList>
            <person name="Alioto T."/>
            <person name="Alioto T."/>
            <person name="Gomez Garrido J."/>
        </authorList>
    </citation>
    <scope>NUCLEOTIDE SEQUENCE [LARGE SCALE GENOMIC DNA]</scope>
</reference>
<dbReference type="PROSITE" id="PS50222">
    <property type="entry name" value="EF_HAND_2"/>
    <property type="match status" value="1"/>
</dbReference>
<organism evidence="4 5">
    <name type="scientific">Olea europaea subsp. europaea</name>
    <dbReference type="NCBI Taxonomy" id="158383"/>
    <lineage>
        <taxon>Eukaryota</taxon>
        <taxon>Viridiplantae</taxon>
        <taxon>Streptophyta</taxon>
        <taxon>Embryophyta</taxon>
        <taxon>Tracheophyta</taxon>
        <taxon>Spermatophyta</taxon>
        <taxon>Magnoliopsida</taxon>
        <taxon>eudicotyledons</taxon>
        <taxon>Gunneridae</taxon>
        <taxon>Pentapetalae</taxon>
        <taxon>asterids</taxon>
        <taxon>lamiids</taxon>
        <taxon>Lamiales</taxon>
        <taxon>Oleaceae</taxon>
        <taxon>Oleeae</taxon>
        <taxon>Olea</taxon>
    </lineage>
</organism>
<feature type="compositionally biased region" description="Acidic residues" evidence="2">
    <location>
        <begin position="1205"/>
        <end position="1221"/>
    </location>
</feature>
<dbReference type="PANTHER" id="PTHR14304">
    <property type="entry name" value="CELL DIVISION CYCLE AND APOPTOSIS REGULATOR PROTEIN"/>
    <property type="match status" value="1"/>
</dbReference>
<evidence type="ECO:0000313" key="4">
    <source>
        <dbReference type="EMBL" id="CAA2954883.1"/>
    </source>
</evidence>
<keyword evidence="1" id="KW-0175">Coiled coil</keyword>
<feature type="compositionally biased region" description="Basic and acidic residues" evidence="2">
    <location>
        <begin position="1274"/>
        <end position="1284"/>
    </location>
</feature>
<dbReference type="GO" id="GO:0005634">
    <property type="term" value="C:nucleus"/>
    <property type="evidence" value="ECO:0007669"/>
    <property type="project" value="TreeGrafter"/>
</dbReference>
<feature type="region of interest" description="Disordered" evidence="2">
    <location>
        <begin position="358"/>
        <end position="461"/>
    </location>
</feature>
<dbReference type="GO" id="GO:0006355">
    <property type="term" value="P:regulation of DNA-templated transcription"/>
    <property type="evidence" value="ECO:0007669"/>
    <property type="project" value="InterPro"/>
</dbReference>
<feature type="compositionally biased region" description="Gly residues" evidence="2">
    <location>
        <begin position="1"/>
        <end position="10"/>
    </location>
</feature>
<dbReference type="InterPro" id="IPR002048">
    <property type="entry name" value="EF_hand_dom"/>
</dbReference>
<feature type="compositionally biased region" description="Basic and acidic residues" evidence="2">
    <location>
        <begin position="322"/>
        <end position="336"/>
    </location>
</feature>
<evidence type="ECO:0000256" key="1">
    <source>
        <dbReference type="ARBA" id="ARBA00023054"/>
    </source>
</evidence>
<dbReference type="OrthoDB" id="21006at2759"/>
<feature type="compositionally biased region" description="Basic and acidic residues" evidence="2">
    <location>
        <begin position="1187"/>
        <end position="1204"/>
    </location>
</feature>
<dbReference type="EMBL" id="CACTIH010000129">
    <property type="protein sequence ID" value="CAA2954883.1"/>
    <property type="molecule type" value="Genomic_DNA"/>
</dbReference>
<feature type="compositionally biased region" description="Low complexity" evidence="2">
    <location>
        <begin position="11"/>
        <end position="22"/>
    </location>
</feature>
<feature type="region of interest" description="Disordered" evidence="2">
    <location>
        <begin position="283"/>
        <end position="336"/>
    </location>
</feature>
<evidence type="ECO:0000259" key="3">
    <source>
        <dbReference type="PROSITE" id="PS50222"/>
    </source>
</evidence>
<keyword evidence="4" id="KW-0132">Cell division</keyword>
<proteinExistence type="predicted"/>
<feature type="domain" description="EF-hand" evidence="3">
    <location>
        <begin position="1294"/>
        <end position="1329"/>
    </location>
</feature>
<feature type="compositionally biased region" description="Basic residues" evidence="2">
    <location>
        <begin position="812"/>
        <end position="825"/>
    </location>
</feature>
<feature type="compositionally biased region" description="Basic and acidic residues" evidence="2">
    <location>
        <begin position="358"/>
        <end position="436"/>
    </location>
</feature>
<dbReference type="SUPFAM" id="SSF47473">
    <property type="entry name" value="EF-hand"/>
    <property type="match status" value="1"/>
</dbReference>
<dbReference type="PANTHER" id="PTHR14304:SF11">
    <property type="entry name" value="SAP DOMAIN-CONTAINING PROTEIN"/>
    <property type="match status" value="1"/>
</dbReference>
<feature type="compositionally biased region" description="Polar residues" evidence="2">
    <location>
        <begin position="1177"/>
        <end position="1186"/>
    </location>
</feature>
<sequence>MYSSRGGSGYGQQQPYSTQSSYANQNLGGAFPGSSVGGSDGSLGSRHALMLGGTGQESDPAGYRAHGHSAAPPSLYGGQYSSIYGSSSGQELSPLGAKGSVPSALEGRVGYGSSMPDSPKFTSSDYVSSSSRGYVQKTDRLYPDVSDYSSIDRRQYIEPHNTYIGRDLPSESAGRYTDSASLGHKHQQADIYDRMELLRQEQILKARSLQTAPFEGDSRQADYLAARSTVHHPGQDPVSYVGRTNQEHHNLSMPSGSSYRGQHAPSILGAAPQRKVDDVVYAQSSSNPGYGVSLPPGRDYGTGKGLHGTSLDLDYPSSISARDSHPRMDVRKDDKGAYTREIVRREKEHQRDYIREREKAREREKERLRERDRDRDRDRSRERERERERDRERERERERDRERERERRAKERSGEPKRVPELRRERTSPRTSRELRSSSLAKGSISVQRDSLRHEVSHRRHSPVKEKRREYVCKVCSFSFVQTEMDYLLLDKRYPRLFISPECSKVVVNWPKENLRLSFYTPASFEHDFVEEAVMERGDSPKELANEVSKAGLATVWNAKMILMSGLSQNALAELSSDRNYDRIPHFCNMLRFAVLKKNNSMMAIGGPWDPVDGGDPSTDDSSLIRTALRYAKDVVDLDLKKCQHWNRFLEIHYLRVGKDGLFSHKEVTVIYVPDLSECLPSLDSWKDQWLNHKMAVFERERQHAQKIEIRGDKEEDLKDIEERKLEDVKDAKTEHESWKKKKISSSGQSVEVNKMDKDVYEHKGKGNSASDKEGNEKDKAAENKHGIKPAEEDKDVVVENTSVQAASTAKPGKKKTIKRVVKKKAVNDKGSAENAAKLNDKLSDEGIVEKNITSEIADQQDSLSSNPPPAIKTFTRKKIVKKPVKSVEEEVECSTPDAETQNNPKSIEDKAMVKLDGTADAMVQEDSLKTTVKKKVIKRVLKRKAVSADIKSTKVSVDDLKGEMKVVQPEIDALIKEEQNETVADKRDENSVDKEKISGSEKADNNKQKDSQNVSLKSEGREEPKDEKVRKDPAGKDESAIKAHKEVKEKKKFEEPPRHPGLFLRTKGSKDSKIHSLSLSLDSLLDYTDNDIEESRFELSLFAESLHEMLQYKMGCRLLTFLQELRIKFLRKRNQKKRPREETSKKENGENLSKKLVKVDESNENIESNKTEACDNAQTNDSNNIIKEEVTPAKQLEHAKPQDEPGEEDPEEDPEEDEEIHDASPHHDSRKEMVVEDGKTDTDAKSENVTEEEKKKEHEMTKQASETQTTEDTSNKEKATKVESKTKDTLVAVVDKRLLQAFRFFDRNRVGYIRVEDLRLIIHNLGKFLSHRDVKELVQSALLESNTGRDDRILYDKLVKKSDI</sequence>
<feature type="compositionally biased region" description="Basic and acidic residues" evidence="2">
    <location>
        <begin position="1140"/>
        <end position="1174"/>
    </location>
</feature>
<feature type="region of interest" description="Disordered" evidence="2">
    <location>
        <begin position="1134"/>
        <end position="1284"/>
    </location>
</feature>
<name>A0A8S0PM90_OLEEU</name>
<feature type="region of interest" description="Disordered" evidence="2">
    <location>
        <begin position="108"/>
        <end position="133"/>
    </location>
</feature>
<evidence type="ECO:0000313" key="5">
    <source>
        <dbReference type="Proteomes" id="UP000594638"/>
    </source>
</evidence>
<dbReference type="InterPro" id="IPR011992">
    <property type="entry name" value="EF-hand-dom_pair"/>
</dbReference>
<dbReference type="GO" id="GO:0051301">
    <property type="term" value="P:cell division"/>
    <property type="evidence" value="ECO:0007669"/>
    <property type="project" value="UniProtKB-KW"/>
</dbReference>
<dbReference type="InterPro" id="IPR045353">
    <property type="entry name" value="LAIKA"/>
</dbReference>
<gene>
    <name evidence="4" type="ORF">OLEA9_A028557</name>
</gene>
<feature type="compositionally biased region" description="Basic and acidic residues" evidence="2">
    <location>
        <begin position="754"/>
        <end position="798"/>
    </location>
</feature>
<protein>
    <submittedName>
        <fullName evidence="4">Cell division cycle and apoptosis regulator 1</fullName>
    </submittedName>
</protein>
<feature type="compositionally biased region" description="Polar residues" evidence="2">
    <location>
        <begin position="1264"/>
        <end position="1273"/>
    </location>
</feature>
<feature type="compositionally biased region" description="Basic and acidic residues" evidence="2">
    <location>
        <begin position="1019"/>
        <end position="1059"/>
    </location>
</feature>
<feature type="region of interest" description="Disordered" evidence="2">
    <location>
        <begin position="729"/>
        <end position="838"/>
    </location>
</feature>